<dbReference type="InterPro" id="IPR050765">
    <property type="entry name" value="Riboflavin_Biosynth_HTPR"/>
</dbReference>
<organism evidence="5 6">
    <name type="scientific">Tetragenococcus halophilus (strain DSM 20338 / JCM 20259 / NCIMB 9735 / NBRC 12172)</name>
    <name type="common">Pediococcus halophilus</name>
    <dbReference type="NCBI Taxonomy" id="945021"/>
    <lineage>
        <taxon>Bacteria</taxon>
        <taxon>Bacillati</taxon>
        <taxon>Bacillota</taxon>
        <taxon>Bacilli</taxon>
        <taxon>Lactobacillales</taxon>
        <taxon>Enterococcaceae</taxon>
        <taxon>Tetragenococcus</taxon>
    </lineage>
</organism>
<proteinExistence type="predicted"/>
<keyword evidence="2" id="KW-0521">NADP</keyword>
<evidence type="ECO:0000256" key="1">
    <source>
        <dbReference type="ARBA" id="ARBA00005104"/>
    </source>
</evidence>
<dbReference type="Pfam" id="PF01872">
    <property type="entry name" value="RibD_C"/>
    <property type="match status" value="1"/>
</dbReference>
<evidence type="ECO:0000259" key="4">
    <source>
        <dbReference type="Pfam" id="PF01872"/>
    </source>
</evidence>
<evidence type="ECO:0000313" key="5">
    <source>
        <dbReference type="EMBL" id="BAK94433.1"/>
    </source>
</evidence>
<protein>
    <recommendedName>
        <fullName evidence="4">Bacterial bifunctional deaminase-reductase C-terminal domain-containing protein</fullName>
    </recommendedName>
</protein>
<evidence type="ECO:0000256" key="2">
    <source>
        <dbReference type="ARBA" id="ARBA00022857"/>
    </source>
</evidence>
<dbReference type="Gene3D" id="3.40.430.10">
    <property type="entry name" value="Dihydrofolate Reductase, subunit A"/>
    <property type="match status" value="1"/>
</dbReference>
<dbReference type="AlphaFoldDB" id="A0AAN1SG44"/>
<sequence length="245" mass="27113">MNRPYVFCHMQVSLDGKIIGKFMDIPESKGSGEFFYNVAFGENAHYKHQGWLSGRTTTDDNFTHYKKPELDEQAPEVPAGDFVAEPTGNKYYISIDTSGKLGWAKNTLQYGDTTAEVLEVLTEKVSNAYKAFLREKNISYVIAGKDSLDMELLLQKLNDLFQMDLVMLGGGGVLNWSFIQAGLCDEVSVVIAPAADASATSPSLFDTKEGLTDDAPVSFTLKNVETKEDSTVWLTYDVNNKETNS</sequence>
<dbReference type="KEGG" id="thl:TEH_11060"/>
<dbReference type="GO" id="GO:0009231">
    <property type="term" value="P:riboflavin biosynthetic process"/>
    <property type="evidence" value="ECO:0007669"/>
    <property type="project" value="InterPro"/>
</dbReference>
<evidence type="ECO:0000256" key="3">
    <source>
        <dbReference type="ARBA" id="ARBA00023002"/>
    </source>
</evidence>
<dbReference type="PANTHER" id="PTHR38011">
    <property type="entry name" value="DIHYDROFOLATE REDUCTASE FAMILY PROTEIN (AFU_ORTHOLOGUE AFUA_8G06820)"/>
    <property type="match status" value="1"/>
</dbReference>
<accession>A0AAN1SG44</accession>
<dbReference type="SUPFAM" id="SSF53597">
    <property type="entry name" value="Dihydrofolate reductase-like"/>
    <property type="match status" value="1"/>
</dbReference>
<dbReference type="GO" id="GO:0008703">
    <property type="term" value="F:5-amino-6-(5-phosphoribosylamino)uracil reductase activity"/>
    <property type="evidence" value="ECO:0007669"/>
    <property type="project" value="InterPro"/>
</dbReference>
<comment type="pathway">
    <text evidence="1">Cofactor biosynthesis; riboflavin biosynthesis.</text>
</comment>
<dbReference type="EMBL" id="AP012046">
    <property type="protein sequence ID" value="BAK94433.1"/>
    <property type="molecule type" value="Genomic_DNA"/>
</dbReference>
<dbReference type="RefSeq" id="WP_014124491.1">
    <property type="nucleotide sequence ID" value="NC_016052.1"/>
</dbReference>
<keyword evidence="3" id="KW-0560">Oxidoreductase</keyword>
<dbReference type="InterPro" id="IPR024072">
    <property type="entry name" value="DHFR-like_dom_sf"/>
</dbReference>
<feature type="domain" description="Bacterial bifunctional deaminase-reductase C-terminal" evidence="4">
    <location>
        <begin position="4"/>
        <end position="226"/>
    </location>
</feature>
<dbReference type="InterPro" id="IPR002734">
    <property type="entry name" value="RibDG_C"/>
</dbReference>
<reference evidence="5 6" key="1">
    <citation type="submission" date="2011-01" db="EMBL/GenBank/DDBJ databases">
        <title>Whole genome sequence of Tetragenococcus halophilus NBRC 12172.</title>
        <authorList>
            <person name="Nakazawa H."/>
            <person name="Omata S."/>
            <person name="Koga C."/>
            <person name="Watanabe Y."/>
            <person name="Katano Y."/>
            <person name="Ito N."/>
            <person name="Tsukatani N."/>
            <person name="Ankai A."/>
            <person name="Oguchi A."/>
            <person name="Fukui S."/>
            <person name="Yashiro I."/>
            <person name="Kamata S."/>
            <person name="Hashimoto Y."/>
            <person name="Yamazaki J."/>
            <person name="Taguchi H."/>
            <person name="Tanaka A."/>
            <person name="Koyama T."/>
            <person name="Ichige A."/>
            <person name="Hanya Y."/>
            <person name="Tanikawa S."/>
            <person name="Yamazaki S."/>
            <person name="Fujita N."/>
        </authorList>
    </citation>
    <scope>NUCLEOTIDE SEQUENCE [LARGE SCALE GENOMIC DNA]</scope>
    <source>
        <strain evidence="6">DSM 20338 / JCM 20259 / NCIMB 9735 / NBRC 12172</strain>
    </source>
</reference>
<evidence type="ECO:0000313" key="6">
    <source>
        <dbReference type="Proteomes" id="UP000002663"/>
    </source>
</evidence>
<dbReference type="Proteomes" id="UP000002663">
    <property type="component" value="Chromosome"/>
</dbReference>
<name>A0AAN1SG44_TETHN</name>
<gene>
    <name evidence="5" type="ordered locus">TEH_11060</name>
</gene>
<dbReference type="PANTHER" id="PTHR38011:SF7">
    <property type="entry name" value="2,5-DIAMINO-6-RIBOSYLAMINO-4(3H)-PYRIMIDINONE 5'-PHOSPHATE REDUCTASE"/>
    <property type="match status" value="1"/>
</dbReference>